<dbReference type="SMART" id="SM00304">
    <property type="entry name" value="HAMP"/>
    <property type="match status" value="1"/>
</dbReference>
<evidence type="ECO:0000256" key="2">
    <source>
        <dbReference type="ARBA" id="ARBA00023224"/>
    </source>
</evidence>
<dbReference type="InterPro" id="IPR003660">
    <property type="entry name" value="HAMP_dom"/>
</dbReference>
<evidence type="ECO:0000259" key="7">
    <source>
        <dbReference type="PROSITE" id="PS50885"/>
    </source>
</evidence>
<evidence type="ECO:0000256" key="1">
    <source>
        <dbReference type="ARBA" id="ARBA00004370"/>
    </source>
</evidence>
<dbReference type="AlphaFoldDB" id="G4QMZ1"/>
<dbReference type="PROSITE" id="PS50111">
    <property type="entry name" value="CHEMOTAXIS_TRANSDUC_2"/>
    <property type="match status" value="1"/>
</dbReference>
<organism evidence="8 9">
    <name type="scientific">Glaciecola nitratireducens (strain JCM 12485 / KCTC 12276 / FR1064)</name>
    <dbReference type="NCBI Taxonomy" id="1085623"/>
    <lineage>
        <taxon>Bacteria</taxon>
        <taxon>Pseudomonadati</taxon>
        <taxon>Pseudomonadota</taxon>
        <taxon>Gammaproteobacteria</taxon>
        <taxon>Alteromonadales</taxon>
        <taxon>Alteromonadaceae</taxon>
        <taxon>Brumicola</taxon>
    </lineage>
</organism>
<sequence>MGLFATLHERVELSFFNSLSRKLASLYVFVLFGVALIFLTTWQTDIIQDALSDTSLSPEVMAKVEQALSNLRNTQIFITLLMLGFISFMVWYLRFLIVRPLNQMVDLLSEVAEGEGDLSKNMPVLTHDEIGKLARTYNLFLSGQRSIIANVQSLTMGIAMDSAKALKSIDGSRVITLEQTRVAEEVMDQSSASVVRIAEVADQTQAISGTISDNLGMARSSYTELEDVSHKISTISDRLGEFKGLVAGLNERSTSIKSIVGIIQDISAQTNLLALNAAIEAARAGESGRGFAVVADEVRKLAQKVHLATDDISENIVAMLKLVGDTHAQTLVISESTETTRDVVIKASDNFAQLVSDFETTTNSLSGIAQHMEHVATSNSDINSLMTQIHEASQLTDNNMQASSKATRDLSAVAEKVQGTIGRFVLGHGELDASITRAGLCRDKIQSSLNNLQAQGTKIFDKSYSLIAGTNPQQYGTAYTDKLIAAVQNDCDQLVKATPGGKVAFVVDQQGYCPVNNSWFSKKPTGDPSVDLLSSRDKRIFNDPSGMRAAANSERFLLHTYVRDTGEIMTEIDSPIFVDGLLWGNLRLGFDASKMLES</sequence>
<keyword evidence="9" id="KW-1185">Reference proteome</keyword>
<dbReference type="RefSeq" id="WP_014110281.1">
    <property type="nucleotide sequence ID" value="NC_016041.1"/>
</dbReference>
<proteinExistence type="inferred from homology"/>
<name>G4QMZ1_GLANF</name>
<dbReference type="GO" id="GO:0016020">
    <property type="term" value="C:membrane"/>
    <property type="evidence" value="ECO:0007669"/>
    <property type="project" value="UniProtKB-SubCell"/>
</dbReference>
<keyword evidence="2 4" id="KW-0807">Transducer</keyword>
<dbReference type="InterPro" id="IPR004089">
    <property type="entry name" value="MCPsignal_dom"/>
</dbReference>
<gene>
    <name evidence="8" type="primary">mcp</name>
    <name evidence="8" type="ordered locus">GNIT_3316</name>
</gene>
<evidence type="ECO:0000256" key="5">
    <source>
        <dbReference type="SAM" id="Phobius"/>
    </source>
</evidence>
<comment type="similarity">
    <text evidence="3">Belongs to the methyl-accepting chemotaxis (MCP) protein family.</text>
</comment>
<dbReference type="Pfam" id="PF00015">
    <property type="entry name" value="MCPsignal"/>
    <property type="match status" value="1"/>
</dbReference>
<dbReference type="Proteomes" id="UP000009282">
    <property type="component" value="Chromosome"/>
</dbReference>
<feature type="domain" description="HAMP" evidence="7">
    <location>
        <begin position="95"/>
        <end position="149"/>
    </location>
</feature>
<dbReference type="PANTHER" id="PTHR32089">
    <property type="entry name" value="METHYL-ACCEPTING CHEMOTAXIS PROTEIN MCPB"/>
    <property type="match status" value="1"/>
</dbReference>
<feature type="transmembrane region" description="Helical" evidence="5">
    <location>
        <begin position="76"/>
        <end position="97"/>
    </location>
</feature>
<dbReference type="Gene3D" id="1.10.287.950">
    <property type="entry name" value="Methyl-accepting chemotaxis protein"/>
    <property type="match status" value="1"/>
</dbReference>
<dbReference type="OrthoDB" id="2489132at2"/>
<evidence type="ECO:0000313" key="9">
    <source>
        <dbReference type="Proteomes" id="UP000009282"/>
    </source>
</evidence>
<dbReference type="PRINTS" id="PR00260">
    <property type="entry name" value="CHEMTRNSDUCR"/>
</dbReference>
<feature type="transmembrane region" description="Helical" evidence="5">
    <location>
        <begin position="23"/>
        <end position="42"/>
    </location>
</feature>
<protein>
    <submittedName>
        <fullName evidence="8">Histidine kinase, HAMP region: chemotaxis sensory transducer</fullName>
    </submittedName>
</protein>
<keyword evidence="5" id="KW-0812">Transmembrane</keyword>
<accession>G4QMZ1</accession>
<reference evidence="8 9" key="1">
    <citation type="journal article" date="2011" name="J. Bacteriol.">
        <title>Complete genome sequence of seawater bacterium Glaciecola nitratireducens FR1064T.</title>
        <authorList>
            <person name="Bian F."/>
            <person name="Qin Q.L."/>
            <person name="Xie B.B."/>
            <person name="Shu Y.L."/>
            <person name="Zhang X.Y."/>
            <person name="Yu Y."/>
            <person name="Chen B."/>
            <person name="Chen X.L."/>
            <person name="Zhou B.C."/>
            <person name="Zhang Y.Z."/>
        </authorList>
    </citation>
    <scope>NUCLEOTIDE SEQUENCE [LARGE SCALE GENOMIC DNA]</scope>
    <source>
        <strain evidence="9">JCM 12485 / KCTC 12276 / FR1064</strain>
    </source>
</reference>
<feature type="domain" description="Methyl-accepting transducer" evidence="6">
    <location>
        <begin position="187"/>
        <end position="390"/>
    </location>
</feature>
<dbReference type="STRING" id="1085623.GNIT_3316"/>
<dbReference type="EMBL" id="CP003060">
    <property type="protein sequence ID" value="AEP31410.1"/>
    <property type="molecule type" value="Genomic_DNA"/>
</dbReference>
<evidence type="ECO:0000259" key="6">
    <source>
        <dbReference type="PROSITE" id="PS50111"/>
    </source>
</evidence>
<keyword evidence="5" id="KW-1133">Transmembrane helix</keyword>
<dbReference type="eggNOG" id="COG0840">
    <property type="taxonomic scope" value="Bacteria"/>
</dbReference>
<dbReference type="PROSITE" id="PS50885">
    <property type="entry name" value="HAMP"/>
    <property type="match status" value="1"/>
</dbReference>
<comment type="subcellular location">
    <subcellularLocation>
        <location evidence="1">Membrane</location>
    </subcellularLocation>
</comment>
<dbReference type="GO" id="GO:0016301">
    <property type="term" value="F:kinase activity"/>
    <property type="evidence" value="ECO:0007669"/>
    <property type="project" value="UniProtKB-KW"/>
</dbReference>
<keyword evidence="8" id="KW-0418">Kinase</keyword>
<dbReference type="Gene3D" id="6.10.340.10">
    <property type="match status" value="1"/>
</dbReference>
<keyword evidence="5" id="KW-0472">Membrane</keyword>
<dbReference type="GO" id="GO:0006935">
    <property type="term" value="P:chemotaxis"/>
    <property type="evidence" value="ECO:0007669"/>
    <property type="project" value="InterPro"/>
</dbReference>
<dbReference type="SMART" id="SM00283">
    <property type="entry name" value="MA"/>
    <property type="match status" value="1"/>
</dbReference>
<dbReference type="KEGG" id="gni:GNIT_3316"/>
<keyword evidence="8" id="KW-0808">Transferase</keyword>
<evidence type="ECO:0000256" key="3">
    <source>
        <dbReference type="ARBA" id="ARBA00029447"/>
    </source>
</evidence>
<dbReference type="PANTHER" id="PTHR32089:SF112">
    <property type="entry name" value="LYSOZYME-LIKE PROTEIN-RELATED"/>
    <property type="match status" value="1"/>
</dbReference>
<dbReference type="CDD" id="cd06225">
    <property type="entry name" value="HAMP"/>
    <property type="match status" value="1"/>
</dbReference>
<dbReference type="InterPro" id="IPR004090">
    <property type="entry name" value="Chemotax_Me-accpt_rcpt"/>
</dbReference>
<dbReference type="Pfam" id="PF00672">
    <property type="entry name" value="HAMP"/>
    <property type="match status" value="1"/>
</dbReference>
<dbReference type="GO" id="GO:0004888">
    <property type="term" value="F:transmembrane signaling receptor activity"/>
    <property type="evidence" value="ECO:0007669"/>
    <property type="project" value="InterPro"/>
</dbReference>
<dbReference type="GO" id="GO:0007165">
    <property type="term" value="P:signal transduction"/>
    <property type="evidence" value="ECO:0007669"/>
    <property type="project" value="UniProtKB-KW"/>
</dbReference>
<evidence type="ECO:0000256" key="4">
    <source>
        <dbReference type="PROSITE-ProRule" id="PRU00284"/>
    </source>
</evidence>
<evidence type="ECO:0000313" key="8">
    <source>
        <dbReference type="EMBL" id="AEP31410.1"/>
    </source>
</evidence>
<dbReference type="SUPFAM" id="SSF58104">
    <property type="entry name" value="Methyl-accepting chemotaxis protein (MCP) signaling domain"/>
    <property type="match status" value="1"/>
</dbReference>
<dbReference type="HOGENOM" id="CLU_000445_107_32_6"/>